<dbReference type="EMBL" id="LN868938">
    <property type="protein sequence ID" value="CRY79152.1"/>
    <property type="molecule type" value="Genomic_DNA"/>
</dbReference>
<evidence type="ECO:0000259" key="4">
    <source>
        <dbReference type="PROSITE" id="PS50075"/>
    </source>
</evidence>
<dbReference type="KEGG" id="nfr:ERS450000_03350"/>
<dbReference type="Gene3D" id="2.30.38.10">
    <property type="entry name" value="Luciferase, Domain 3"/>
    <property type="match status" value="1"/>
</dbReference>
<evidence type="ECO:0000313" key="5">
    <source>
        <dbReference type="EMBL" id="CRY79152.1"/>
    </source>
</evidence>
<proteinExistence type="predicted"/>
<dbReference type="InterPro" id="IPR010071">
    <property type="entry name" value="AA_adenyl_dom"/>
</dbReference>
<dbReference type="GO" id="GO:0031177">
    <property type="term" value="F:phosphopantetheine binding"/>
    <property type="evidence" value="ECO:0007669"/>
    <property type="project" value="InterPro"/>
</dbReference>
<dbReference type="InterPro" id="IPR009081">
    <property type="entry name" value="PP-bd_ACP"/>
</dbReference>
<accession>A0A0H5NUI7</accession>
<dbReference type="Gene3D" id="3.40.50.980">
    <property type="match status" value="2"/>
</dbReference>
<dbReference type="InterPro" id="IPR036736">
    <property type="entry name" value="ACP-like_sf"/>
</dbReference>
<dbReference type="Pfam" id="PF00550">
    <property type="entry name" value="PP-binding"/>
    <property type="match status" value="1"/>
</dbReference>
<organism evidence="5 6">
    <name type="scientific">Nocardia farcinica</name>
    <dbReference type="NCBI Taxonomy" id="37329"/>
    <lineage>
        <taxon>Bacteria</taxon>
        <taxon>Bacillati</taxon>
        <taxon>Actinomycetota</taxon>
        <taxon>Actinomycetes</taxon>
        <taxon>Mycobacteriales</taxon>
        <taxon>Nocardiaceae</taxon>
        <taxon>Nocardia</taxon>
    </lineage>
</organism>
<keyword evidence="3" id="KW-0597">Phosphoprotein</keyword>
<reference evidence="6" key="1">
    <citation type="submission" date="2015-03" db="EMBL/GenBank/DDBJ databases">
        <authorList>
            <consortium name="Pathogen Informatics"/>
        </authorList>
    </citation>
    <scope>NUCLEOTIDE SEQUENCE [LARGE SCALE GENOMIC DNA]</scope>
    <source>
        <strain evidence="6">NCTC11134</strain>
    </source>
</reference>
<dbReference type="FunFam" id="3.40.50.980:FF:000001">
    <property type="entry name" value="Non-ribosomal peptide synthetase"/>
    <property type="match status" value="1"/>
</dbReference>
<name>A0A0H5NUI7_NOCFR</name>
<dbReference type="RefSeq" id="WP_060593142.1">
    <property type="nucleotide sequence ID" value="NZ_CP031418.1"/>
</dbReference>
<dbReference type="InterPro" id="IPR000873">
    <property type="entry name" value="AMP-dep_synth/lig_dom"/>
</dbReference>
<sequence>MTGATPQIEDVLALSPLQEGLFSLARVGGDDLDLYTMQFVVDIDGPLDVALLRRSAQAMLDRHPNLRAAFWDRDVPKPVQIVPSHAELPWTERQAQPAEFATIAESERRRPFDLSRGPALRIVLLEVPEQARRRMILTAHHILMDGWAVAVFFTELLAVYRSGGDLSVLPAARPYRDYIAWLAGQDTAAATARWVEYLSGLNGALMLADGSAQVRGAVPETTAVRLSAAENERLQQWARANGLTLATAVQFAWTVVLGRLTDRRDVVFGTTISGRPDQLPGVEGMVGLFINTVPVVHHLDRDTTVVEQCVRMQRDSAAMRDIGYLSLSAVQRAAGHGTLFDTLFVFENAPIGDAIQTVTAPDGARFRPVEMESLAHYPLTVVAHLDGPELLVLVEAIPEALPYFSPADIAERLLAVLRALPDSRSLTPDALDILTPAERAEFGGTAATSSADEAADLADVAGLTIWELFERQVERTPDALALTTGAGDRVTYRELHAAAARLAGELAEHGVGPERVVALTLPRSAQSLVAILAVLAAGGAYVPVDIALPQTRIDSILRQAAPVLALTVAATAASAGDVPTLVLDDPAVRQRIAAREPVAPVVARHPEHCAYIIFTSGSTGEPKGVADTNAAVAAYFADHRARCYRPATARLGRPLRIAHAWSLGFDASWQPMVGLLDGQALHLFDAEEMRDAGRIVAGMAEFGVDMIDTTPSMLAQLDAAGLLERRLPVLALGGEAIDTALWNRLRALPDTAVYNCYGPTETTVEAVVAPVGRYETPTIGTPNAGMAGYVLDSVLRPVPRGAVGELYLAGPQLARGYVGKPGVTADRFVADPLCPGARMYRTGDLVRRLPHGGFAYLGRADDQVKIRGYRIEIGEIETALRRLPGVRTAAVTVVRRAGGASLVGFVVGDTASAGEAPRLRATLAQRLPAYMVPARIVVLDQLPVNANGKLDGHRLTALAEQALAGGGADRAEPTTDTERALCEVFAELFDGAAPGIDDDFFALGVDSIVAISLVNKARRRGITLSPRMVLSTPTVRELAAAVDAAVEIAGPAEAAEYGEVPPLPVVSWMYEYGNHRRFTQSALLRVPTAMPPATLAAVLQALLDGHDTLRAVEADTADGPRLVTREPGVVRAADLLTRVELPGATEAELDTAIRTHARAANDAIDPRTGSMVRAVWFTGAPDGDILLLAVHHLAVDVVSWHIMLAGLAEAWQAVESGAAPKTLPEFTSYRRWSQLMWQRAAEPQVLAQRDYWASQVRDPDPALGRRHPHPATDTWSGLRVTPALTPVAVTEQVLAGLGRDEGVREFLLAALTLTLASWRVERGDDPGAGALIALEGHGRADATLGADTSNTLGWFTSVFPVRLGTGAAAVDLARVEADPEAARALLDSVTAHLAAIPEQGLDYGLLRYVARAAELRTGAEPQVEFNYLGRVDLSGSVGAPWSLLTGPRNEALPLDPEPDLPLRYALDVIAAVGSTPEGPQLSTNWRWSADLFTAAEADRLAELWQRSIAALAAALQQTSDKE</sequence>
<dbReference type="Proteomes" id="UP000057820">
    <property type="component" value="Chromosome 1"/>
</dbReference>
<dbReference type="GO" id="GO:0005737">
    <property type="term" value="C:cytoplasm"/>
    <property type="evidence" value="ECO:0007669"/>
    <property type="project" value="TreeGrafter"/>
</dbReference>
<dbReference type="InterPro" id="IPR001242">
    <property type="entry name" value="Condensation_dom"/>
</dbReference>
<dbReference type="InterPro" id="IPR023213">
    <property type="entry name" value="CAT-like_dom_sf"/>
</dbReference>
<dbReference type="PROSITE" id="PS00455">
    <property type="entry name" value="AMP_BINDING"/>
    <property type="match status" value="1"/>
</dbReference>
<feature type="domain" description="Carrier" evidence="4">
    <location>
        <begin position="972"/>
        <end position="1046"/>
    </location>
</feature>
<evidence type="ECO:0000313" key="6">
    <source>
        <dbReference type="Proteomes" id="UP000057820"/>
    </source>
</evidence>
<evidence type="ECO:0000256" key="1">
    <source>
        <dbReference type="ARBA" id="ARBA00001957"/>
    </source>
</evidence>
<protein>
    <submittedName>
        <fullName evidence="5">Plipastatin synthase subunit C</fullName>
        <ecNumber evidence="5">2.3.1.-</ecNumber>
    </submittedName>
</protein>
<dbReference type="PROSITE" id="PS50075">
    <property type="entry name" value="CARRIER"/>
    <property type="match status" value="1"/>
</dbReference>
<keyword evidence="5" id="KW-0012">Acyltransferase</keyword>
<dbReference type="GO" id="GO:0008610">
    <property type="term" value="P:lipid biosynthetic process"/>
    <property type="evidence" value="ECO:0007669"/>
    <property type="project" value="UniProtKB-ARBA"/>
</dbReference>
<dbReference type="SUPFAM" id="SSF52777">
    <property type="entry name" value="CoA-dependent acyltransferases"/>
    <property type="match status" value="4"/>
</dbReference>
<dbReference type="Pfam" id="PF00501">
    <property type="entry name" value="AMP-binding"/>
    <property type="match status" value="1"/>
</dbReference>
<dbReference type="UniPathway" id="UPA00011"/>
<dbReference type="Pfam" id="PF00668">
    <property type="entry name" value="Condensation"/>
    <property type="match status" value="2"/>
</dbReference>
<gene>
    <name evidence="5" type="primary">ppsC_3</name>
    <name evidence="5" type="ORF">ERS450000_03350</name>
</gene>
<dbReference type="InterPro" id="IPR045851">
    <property type="entry name" value="AMP-bd_C_sf"/>
</dbReference>
<dbReference type="SMART" id="SM00823">
    <property type="entry name" value="PKS_PP"/>
    <property type="match status" value="1"/>
</dbReference>
<dbReference type="InterPro" id="IPR025110">
    <property type="entry name" value="AMP-bd_C"/>
</dbReference>
<dbReference type="GO" id="GO:0044550">
    <property type="term" value="P:secondary metabolite biosynthetic process"/>
    <property type="evidence" value="ECO:0007669"/>
    <property type="project" value="TreeGrafter"/>
</dbReference>
<dbReference type="SUPFAM" id="SSF56801">
    <property type="entry name" value="Acetyl-CoA synthetase-like"/>
    <property type="match status" value="1"/>
</dbReference>
<dbReference type="CDD" id="cd05930">
    <property type="entry name" value="A_NRPS"/>
    <property type="match status" value="1"/>
</dbReference>
<dbReference type="Gene3D" id="1.10.1200.10">
    <property type="entry name" value="ACP-like"/>
    <property type="match status" value="1"/>
</dbReference>
<dbReference type="EC" id="2.3.1.-" evidence="5"/>
<dbReference type="FunFam" id="3.30.300.30:FF:000010">
    <property type="entry name" value="Enterobactin synthetase component F"/>
    <property type="match status" value="1"/>
</dbReference>
<dbReference type="Pfam" id="PF13193">
    <property type="entry name" value="AMP-binding_C"/>
    <property type="match status" value="1"/>
</dbReference>
<keyword evidence="5" id="KW-0808">Transferase</keyword>
<keyword evidence="2" id="KW-0596">Phosphopantetheine</keyword>
<dbReference type="Gene3D" id="3.30.559.10">
    <property type="entry name" value="Chloramphenicol acetyltransferase-like domain"/>
    <property type="match status" value="2"/>
</dbReference>
<dbReference type="GO" id="GO:0043041">
    <property type="term" value="P:amino acid activation for nonribosomal peptide biosynthetic process"/>
    <property type="evidence" value="ECO:0007669"/>
    <property type="project" value="TreeGrafter"/>
</dbReference>
<dbReference type="InterPro" id="IPR020806">
    <property type="entry name" value="PKS_PP-bd"/>
</dbReference>
<dbReference type="PANTHER" id="PTHR45527">
    <property type="entry name" value="NONRIBOSOMAL PEPTIDE SYNTHETASE"/>
    <property type="match status" value="1"/>
</dbReference>
<dbReference type="InterPro" id="IPR020845">
    <property type="entry name" value="AMP-binding_CS"/>
</dbReference>
<evidence type="ECO:0000256" key="2">
    <source>
        <dbReference type="ARBA" id="ARBA00022450"/>
    </source>
</evidence>
<evidence type="ECO:0000256" key="3">
    <source>
        <dbReference type="ARBA" id="ARBA00022553"/>
    </source>
</evidence>
<dbReference type="SUPFAM" id="SSF47336">
    <property type="entry name" value="ACP-like"/>
    <property type="match status" value="1"/>
</dbReference>
<dbReference type="Gene3D" id="3.30.559.30">
    <property type="entry name" value="Nonribosomal peptide synthetase, condensation domain"/>
    <property type="match status" value="2"/>
</dbReference>
<dbReference type="NCBIfam" id="TIGR01733">
    <property type="entry name" value="AA-adenyl-dom"/>
    <property type="match status" value="1"/>
</dbReference>
<dbReference type="GO" id="GO:0016746">
    <property type="term" value="F:acyltransferase activity"/>
    <property type="evidence" value="ECO:0007669"/>
    <property type="project" value="UniProtKB-KW"/>
</dbReference>
<dbReference type="Gene3D" id="3.30.300.30">
    <property type="match status" value="1"/>
</dbReference>
<dbReference type="PANTHER" id="PTHR45527:SF1">
    <property type="entry name" value="FATTY ACID SYNTHASE"/>
    <property type="match status" value="1"/>
</dbReference>
<comment type="cofactor">
    <cofactor evidence="1">
        <name>pantetheine 4'-phosphate</name>
        <dbReference type="ChEBI" id="CHEBI:47942"/>
    </cofactor>
</comment>